<feature type="region of interest" description="Disordered" evidence="1">
    <location>
        <begin position="95"/>
        <end position="353"/>
    </location>
</feature>
<dbReference type="PANTHER" id="PTHR33159">
    <property type="entry name" value="RPM1-INTERACTING PROTEIN 4 (RIN4) FAMILY PROTEIN"/>
    <property type="match status" value="1"/>
</dbReference>
<evidence type="ECO:0000259" key="2">
    <source>
        <dbReference type="Pfam" id="PF05627"/>
    </source>
</evidence>
<feature type="compositionally biased region" description="Low complexity" evidence="1">
    <location>
        <begin position="303"/>
        <end position="312"/>
    </location>
</feature>
<feature type="compositionally biased region" description="Pro residues" evidence="1">
    <location>
        <begin position="96"/>
        <end position="111"/>
    </location>
</feature>
<organism evidence="3 4">
    <name type="scientific">Eleusine coracana subsp. coracana</name>
    <dbReference type="NCBI Taxonomy" id="191504"/>
    <lineage>
        <taxon>Eukaryota</taxon>
        <taxon>Viridiplantae</taxon>
        <taxon>Streptophyta</taxon>
        <taxon>Embryophyta</taxon>
        <taxon>Tracheophyta</taxon>
        <taxon>Spermatophyta</taxon>
        <taxon>Magnoliopsida</taxon>
        <taxon>Liliopsida</taxon>
        <taxon>Poales</taxon>
        <taxon>Poaceae</taxon>
        <taxon>PACMAD clade</taxon>
        <taxon>Chloridoideae</taxon>
        <taxon>Cynodonteae</taxon>
        <taxon>Eleusininae</taxon>
        <taxon>Eleusine</taxon>
    </lineage>
</organism>
<feature type="domain" description="RIN4 pathogenic type III effector avirulence factor Avr cleavage site" evidence="2">
    <location>
        <begin position="348"/>
        <end position="381"/>
    </location>
</feature>
<name>A0AAV5E8Z3_ELECO</name>
<protein>
    <recommendedName>
        <fullName evidence="2">RIN4 pathogenic type III effector avirulence factor Avr cleavage site domain-containing protein</fullName>
    </recommendedName>
</protein>
<gene>
    <name evidence="3" type="primary">gb06481</name>
    <name evidence="3" type="ORF">PR202_gb06481</name>
</gene>
<accession>A0AAV5E8Z3</accession>
<dbReference type="Proteomes" id="UP001054889">
    <property type="component" value="Unassembled WGS sequence"/>
</dbReference>
<dbReference type="AlphaFoldDB" id="A0AAV5E8Z3"/>
<comment type="caution">
    <text evidence="3">The sequence shown here is derived from an EMBL/GenBank/DDBJ whole genome shotgun (WGS) entry which is preliminary data.</text>
</comment>
<feature type="compositionally biased region" description="Basic residues" evidence="1">
    <location>
        <begin position="246"/>
        <end position="263"/>
    </location>
</feature>
<feature type="compositionally biased region" description="Basic and acidic residues" evidence="1">
    <location>
        <begin position="117"/>
        <end position="129"/>
    </location>
</feature>
<dbReference type="InterPro" id="IPR040387">
    <property type="entry name" value="RIN4/NOI4"/>
</dbReference>
<keyword evidence="4" id="KW-1185">Reference proteome</keyword>
<dbReference type="GO" id="GO:0005886">
    <property type="term" value="C:plasma membrane"/>
    <property type="evidence" value="ECO:0007669"/>
    <property type="project" value="TreeGrafter"/>
</dbReference>
<dbReference type="EMBL" id="BQKI01000074">
    <property type="protein sequence ID" value="GJN19232.1"/>
    <property type="molecule type" value="Genomic_DNA"/>
</dbReference>
<proteinExistence type="predicted"/>
<dbReference type="Pfam" id="PF05627">
    <property type="entry name" value="AvrRpt-cleavage"/>
    <property type="match status" value="2"/>
</dbReference>
<feature type="compositionally biased region" description="Polar residues" evidence="1">
    <location>
        <begin position="264"/>
        <end position="280"/>
    </location>
</feature>
<feature type="compositionally biased region" description="Low complexity" evidence="1">
    <location>
        <begin position="222"/>
        <end position="238"/>
    </location>
</feature>
<reference evidence="3" key="1">
    <citation type="journal article" date="2018" name="DNA Res.">
        <title>Multiple hybrid de novo genome assembly of finger millet, an orphan allotetraploid crop.</title>
        <authorList>
            <person name="Hatakeyama M."/>
            <person name="Aluri S."/>
            <person name="Balachadran M.T."/>
            <person name="Sivarajan S.R."/>
            <person name="Patrignani A."/>
            <person name="Gruter S."/>
            <person name="Poveda L."/>
            <person name="Shimizu-Inatsugi R."/>
            <person name="Baeten J."/>
            <person name="Francoijs K.J."/>
            <person name="Nataraja K.N."/>
            <person name="Reddy Y.A.N."/>
            <person name="Phadnis S."/>
            <person name="Ravikumar R.L."/>
            <person name="Schlapbach R."/>
            <person name="Sreeman S.M."/>
            <person name="Shimizu K.K."/>
        </authorList>
    </citation>
    <scope>NUCLEOTIDE SEQUENCE</scope>
</reference>
<dbReference type="InterPro" id="IPR008700">
    <property type="entry name" value="TypeIII_avirulence_cleave"/>
</dbReference>
<sequence length="436" mass="47901">MLLHAYNILIHLNLAVKGQSVKGVWGALYSCANLDVPQRYLFELSLSFMSRASVFICFDFVQVKRKAQAAVPKFGSWDAENIGYTVFFEKVRDNKPAPPSAAPAAPKPPAPGGGGYDHFDPYEHYENLSRKVPSRPPSSHGGHHHSGHAPPAAPPKAAAPGVGYDYDPYDHYENISSRNVPSRPPSSHGYGHGHAAPAAAAPRSHGSGYDDYDPYEHYENLSSRNVPSRPPSSHGHGPAPAPQQPQHHHHRGGSGNGYHHRRTGSNGSMSAASETSSRASKFSPPRPYQPRYSNNNDHHYHQHQQGHGQYHHPQGAPSFDGYKPYASPSPPRGPPPQLRRPKPNNNKAPSAVPRFGVWDEQNAAMAAQGFTVQFEKVKRHREEAKAAAAPPVPPPQRDVSPDHYANAPAKHGYGKKKRNKSFLSKLYRCMFPVVRE</sequence>
<dbReference type="PANTHER" id="PTHR33159:SF89">
    <property type="entry name" value="OS02G0189400 PROTEIN"/>
    <property type="match status" value="1"/>
</dbReference>
<reference evidence="3" key="2">
    <citation type="submission" date="2021-12" db="EMBL/GenBank/DDBJ databases">
        <title>Resequencing data analysis of finger millet.</title>
        <authorList>
            <person name="Hatakeyama M."/>
            <person name="Aluri S."/>
            <person name="Balachadran M.T."/>
            <person name="Sivarajan S.R."/>
            <person name="Poveda L."/>
            <person name="Shimizu-Inatsugi R."/>
            <person name="Schlapbach R."/>
            <person name="Sreeman S.M."/>
            <person name="Shimizu K.K."/>
        </authorList>
    </citation>
    <scope>NUCLEOTIDE SEQUENCE</scope>
</reference>
<feature type="region of interest" description="Disordered" evidence="1">
    <location>
        <begin position="382"/>
        <end position="416"/>
    </location>
</feature>
<evidence type="ECO:0000313" key="3">
    <source>
        <dbReference type="EMBL" id="GJN19232.1"/>
    </source>
</evidence>
<evidence type="ECO:0000313" key="4">
    <source>
        <dbReference type="Proteomes" id="UP001054889"/>
    </source>
</evidence>
<feature type="compositionally biased region" description="Low complexity" evidence="1">
    <location>
        <begin position="176"/>
        <end position="207"/>
    </location>
</feature>
<feature type="compositionally biased region" description="Pro residues" evidence="1">
    <location>
        <begin position="327"/>
        <end position="338"/>
    </location>
</feature>
<evidence type="ECO:0000256" key="1">
    <source>
        <dbReference type="SAM" id="MobiDB-lite"/>
    </source>
</evidence>
<feature type="domain" description="RIN4 pathogenic type III effector avirulence factor Avr cleavage site" evidence="2">
    <location>
        <begin position="68"/>
        <end position="95"/>
    </location>
</feature>